<dbReference type="Proteomes" id="UP000632154">
    <property type="component" value="Unassembled WGS sequence"/>
</dbReference>
<evidence type="ECO:0000256" key="2">
    <source>
        <dbReference type="ARBA" id="ARBA00022759"/>
    </source>
</evidence>
<comment type="caution">
    <text evidence="7">The sequence shown here is derived from an EMBL/GenBank/DDBJ whole genome shotgun (WGS) entry which is preliminary data.</text>
</comment>
<keyword evidence="3" id="KW-0227">DNA damage</keyword>
<dbReference type="SUPFAM" id="SSF51658">
    <property type="entry name" value="Xylose isomerase-like"/>
    <property type="match status" value="1"/>
</dbReference>
<evidence type="ECO:0000256" key="4">
    <source>
        <dbReference type="ARBA" id="ARBA00022769"/>
    </source>
</evidence>
<keyword evidence="1" id="KW-0540">Nuclease</keyword>
<evidence type="ECO:0000256" key="3">
    <source>
        <dbReference type="ARBA" id="ARBA00022763"/>
    </source>
</evidence>
<dbReference type="InterPro" id="IPR036237">
    <property type="entry name" value="Xyl_isomerase-like_sf"/>
</dbReference>
<evidence type="ECO:0000256" key="1">
    <source>
        <dbReference type="ARBA" id="ARBA00022722"/>
    </source>
</evidence>
<dbReference type="InterPro" id="IPR004601">
    <property type="entry name" value="UvdE"/>
</dbReference>
<keyword evidence="4" id="KW-0228">DNA excision</keyword>
<protein>
    <submittedName>
        <fullName evidence="7">UV DNA damage endonuclease</fullName>
    </submittedName>
</protein>
<dbReference type="RefSeq" id="WP_189643851.1">
    <property type="nucleotide sequence ID" value="NZ_BNAL01000036.1"/>
</dbReference>
<proteinExistence type="predicted"/>
<gene>
    <name evidence="7" type="primary">uvsE</name>
    <name evidence="7" type="ORF">GCM10017783_22570</name>
</gene>
<dbReference type="Gene3D" id="3.20.20.150">
    <property type="entry name" value="Divalent-metal-dependent TIM barrel enzymes"/>
    <property type="match status" value="1"/>
</dbReference>
<dbReference type="GO" id="GO:0004519">
    <property type="term" value="F:endonuclease activity"/>
    <property type="evidence" value="ECO:0007669"/>
    <property type="project" value="UniProtKB-KW"/>
</dbReference>
<sequence>MNPDPPTPAYGLVCLTAGPEVRFRTVTRTRYLALNDAEKRGKLRDIYSSNIAKLREAAQFCAARGIRLYRLSSSLFPMLDLRHGGTEDQISGEVFAELAPQLREAGAAFAAVGIRTLMHPEQFIVLNSERAEVRESSLYALSVHARVMDALGLERSPWNLLLLHGGKGGRGAELAALIPDLPDAIRLRLGLENDERAYGAADLLPVCEATSTPFVFDAHHQVVHERLPDYEHPSLREWVLRARATWQPPEWQLVHLSNGIDGPHDRRHSWLIADVPSSYADVPWIEVEAKGKEEAVAALMNGEGMTN</sequence>
<keyword evidence="5" id="KW-0378">Hydrolase</keyword>
<keyword evidence="8" id="KW-1185">Reference proteome</keyword>
<dbReference type="PANTHER" id="PTHR31290:SF5">
    <property type="entry name" value="UV-DAMAGE ENDONUCLEASE"/>
    <property type="match status" value="1"/>
</dbReference>
<name>A0ABQ3K9L0_9DEIO</name>
<accession>A0ABQ3K9L0</accession>
<dbReference type="EMBL" id="BNAL01000036">
    <property type="protein sequence ID" value="GHG09561.1"/>
    <property type="molecule type" value="Genomic_DNA"/>
</dbReference>
<evidence type="ECO:0000313" key="8">
    <source>
        <dbReference type="Proteomes" id="UP000632154"/>
    </source>
</evidence>
<keyword evidence="6" id="KW-0234">DNA repair</keyword>
<evidence type="ECO:0000256" key="6">
    <source>
        <dbReference type="ARBA" id="ARBA00023204"/>
    </source>
</evidence>
<dbReference type="PANTHER" id="PTHR31290">
    <property type="entry name" value="UV-DAMAGE ENDONUCLEASE"/>
    <property type="match status" value="1"/>
</dbReference>
<evidence type="ECO:0000256" key="5">
    <source>
        <dbReference type="ARBA" id="ARBA00022801"/>
    </source>
</evidence>
<evidence type="ECO:0000313" key="7">
    <source>
        <dbReference type="EMBL" id="GHG09561.1"/>
    </source>
</evidence>
<keyword evidence="2 7" id="KW-0255">Endonuclease</keyword>
<reference evidence="8" key="1">
    <citation type="journal article" date="2019" name="Int. J. Syst. Evol. Microbiol.">
        <title>The Global Catalogue of Microorganisms (GCM) 10K type strain sequencing project: providing services to taxonomists for standard genome sequencing and annotation.</title>
        <authorList>
            <consortium name="The Broad Institute Genomics Platform"/>
            <consortium name="The Broad Institute Genome Sequencing Center for Infectious Disease"/>
            <person name="Wu L."/>
            <person name="Ma J."/>
        </authorList>
    </citation>
    <scope>NUCLEOTIDE SEQUENCE [LARGE SCALE GENOMIC DNA]</scope>
    <source>
        <strain evidence="8">CGMCC 1.18439</strain>
    </source>
</reference>
<dbReference type="NCBIfam" id="NF002640">
    <property type="entry name" value="PRK02308.1-4"/>
    <property type="match status" value="1"/>
</dbReference>
<organism evidence="7 8">
    <name type="scientific">Deinococcus piscis</name>
    <dbReference type="NCBI Taxonomy" id="394230"/>
    <lineage>
        <taxon>Bacteria</taxon>
        <taxon>Thermotogati</taxon>
        <taxon>Deinococcota</taxon>
        <taxon>Deinococci</taxon>
        <taxon>Deinococcales</taxon>
        <taxon>Deinococcaceae</taxon>
        <taxon>Deinococcus</taxon>
    </lineage>
</organism>
<dbReference type="Pfam" id="PF03851">
    <property type="entry name" value="UvdE"/>
    <property type="match status" value="1"/>
</dbReference>